<dbReference type="PROSITE" id="PS50943">
    <property type="entry name" value="HTH_CROC1"/>
    <property type="match status" value="1"/>
</dbReference>
<dbReference type="Proteomes" id="UP001500610">
    <property type="component" value="Unassembled WGS sequence"/>
</dbReference>
<dbReference type="InterPro" id="IPR010982">
    <property type="entry name" value="Lambda_DNA-bd_dom_sf"/>
</dbReference>
<feature type="domain" description="HTH cro/C1-type" evidence="1">
    <location>
        <begin position="21"/>
        <end position="52"/>
    </location>
</feature>
<sequence>MPSDSPPDWVTHRLRLLGRRIRVQREALGISQDELGERTGLGGRRIDQVEQGATTRLLTT</sequence>
<dbReference type="Gene3D" id="1.10.260.40">
    <property type="entry name" value="lambda repressor-like DNA-binding domains"/>
    <property type="match status" value="1"/>
</dbReference>
<dbReference type="SUPFAM" id="SSF47413">
    <property type="entry name" value="lambda repressor-like DNA-binding domains"/>
    <property type="match status" value="1"/>
</dbReference>
<keyword evidence="3" id="KW-1185">Reference proteome</keyword>
<protein>
    <recommendedName>
        <fullName evidence="1">HTH cro/C1-type domain-containing protein</fullName>
    </recommendedName>
</protein>
<gene>
    <name evidence="2" type="ORF">GCM10023257_15240</name>
</gene>
<evidence type="ECO:0000259" key="1">
    <source>
        <dbReference type="PROSITE" id="PS50943"/>
    </source>
</evidence>
<reference evidence="3" key="1">
    <citation type="journal article" date="2019" name="Int. J. Syst. Evol. Microbiol.">
        <title>The Global Catalogue of Microorganisms (GCM) 10K type strain sequencing project: providing services to taxonomists for standard genome sequencing and annotation.</title>
        <authorList>
            <consortium name="The Broad Institute Genomics Platform"/>
            <consortium name="The Broad Institute Genome Sequencing Center for Infectious Disease"/>
            <person name="Wu L."/>
            <person name="Ma J."/>
        </authorList>
    </citation>
    <scope>NUCLEOTIDE SEQUENCE [LARGE SCALE GENOMIC DNA]</scope>
    <source>
        <strain evidence="3">JCM 17657</strain>
    </source>
</reference>
<accession>A0ABP9HV45</accession>
<dbReference type="RefSeq" id="WP_226027566.1">
    <property type="nucleotide sequence ID" value="NZ_BAABIV010000004.1"/>
</dbReference>
<dbReference type="EMBL" id="BAABIV010000004">
    <property type="protein sequence ID" value="GAA4978614.1"/>
    <property type="molecule type" value="Genomic_DNA"/>
</dbReference>
<dbReference type="CDD" id="cd00093">
    <property type="entry name" value="HTH_XRE"/>
    <property type="match status" value="1"/>
</dbReference>
<name>A0ABP9HV45_9ACTN</name>
<proteinExistence type="predicted"/>
<evidence type="ECO:0000313" key="2">
    <source>
        <dbReference type="EMBL" id="GAA4978614.1"/>
    </source>
</evidence>
<evidence type="ECO:0000313" key="3">
    <source>
        <dbReference type="Proteomes" id="UP001500610"/>
    </source>
</evidence>
<organism evidence="2 3">
    <name type="scientific">Streptomyces hyderabadensis</name>
    <dbReference type="NCBI Taxonomy" id="598549"/>
    <lineage>
        <taxon>Bacteria</taxon>
        <taxon>Bacillati</taxon>
        <taxon>Actinomycetota</taxon>
        <taxon>Actinomycetes</taxon>
        <taxon>Kitasatosporales</taxon>
        <taxon>Streptomycetaceae</taxon>
        <taxon>Streptomyces</taxon>
    </lineage>
</organism>
<dbReference type="Pfam" id="PF13560">
    <property type="entry name" value="HTH_31"/>
    <property type="match status" value="1"/>
</dbReference>
<dbReference type="InterPro" id="IPR001387">
    <property type="entry name" value="Cro/C1-type_HTH"/>
</dbReference>
<comment type="caution">
    <text evidence="2">The sequence shown here is derived from an EMBL/GenBank/DDBJ whole genome shotgun (WGS) entry which is preliminary data.</text>
</comment>